<evidence type="ECO:0000256" key="1">
    <source>
        <dbReference type="SAM" id="Coils"/>
    </source>
</evidence>
<keyword evidence="4" id="KW-1185">Reference proteome</keyword>
<keyword evidence="1" id="KW-0175">Coiled coil</keyword>
<accession>A0A0C2WGC1</accession>
<reference evidence="3 4" key="1">
    <citation type="submission" date="2014-04" db="EMBL/GenBank/DDBJ databases">
        <title>Evolutionary Origins and Diversification of the Mycorrhizal Mutualists.</title>
        <authorList>
            <consortium name="DOE Joint Genome Institute"/>
            <consortium name="Mycorrhizal Genomics Consortium"/>
            <person name="Kohler A."/>
            <person name="Kuo A."/>
            <person name="Nagy L.G."/>
            <person name="Floudas D."/>
            <person name="Copeland A."/>
            <person name="Barry K.W."/>
            <person name="Cichocki N."/>
            <person name="Veneault-Fourrey C."/>
            <person name="LaButti K."/>
            <person name="Lindquist E.A."/>
            <person name="Lipzen A."/>
            <person name="Lundell T."/>
            <person name="Morin E."/>
            <person name="Murat C."/>
            <person name="Riley R."/>
            <person name="Ohm R."/>
            <person name="Sun H."/>
            <person name="Tunlid A."/>
            <person name="Henrissat B."/>
            <person name="Grigoriev I.V."/>
            <person name="Hibbett D.S."/>
            <person name="Martin F."/>
        </authorList>
    </citation>
    <scope>NUCLEOTIDE SEQUENCE [LARGE SCALE GENOMIC DNA]</scope>
    <source>
        <strain evidence="3 4">Koide BX008</strain>
    </source>
</reference>
<dbReference type="InParanoid" id="A0A0C2WGC1"/>
<protein>
    <submittedName>
        <fullName evidence="3">Uncharacterized protein</fullName>
    </submittedName>
</protein>
<dbReference type="EMBL" id="KN818487">
    <property type="protein sequence ID" value="KIL55666.1"/>
    <property type="molecule type" value="Genomic_DNA"/>
</dbReference>
<dbReference type="Proteomes" id="UP000054549">
    <property type="component" value="Unassembled WGS sequence"/>
</dbReference>
<organism evidence="3 4">
    <name type="scientific">Amanita muscaria (strain Koide BX008)</name>
    <dbReference type="NCBI Taxonomy" id="946122"/>
    <lineage>
        <taxon>Eukaryota</taxon>
        <taxon>Fungi</taxon>
        <taxon>Dikarya</taxon>
        <taxon>Basidiomycota</taxon>
        <taxon>Agaricomycotina</taxon>
        <taxon>Agaricomycetes</taxon>
        <taxon>Agaricomycetidae</taxon>
        <taxon>Agaricales</taxon>
        <taxon>Pluteineae</taxon>
        <taxon>Amanitaceae</taxon>
        <taxon>Amanita</taxon>
    </lineage>
</organism>
<feature type="compositionally biased region" description="Basic residues" evidence="2">
    <location>
        <begin position="319"/>
        <end position="334"/>
    </location>
</feature>
<dbReference type="STRING" id="946122.A0A0C2WGC1"/>
<dbReference type="HOGENOM" id="CLU_035160_0_0_1"/>
<proteinExistence type="predicted"/>
<feature type="coiled-coil region" evidence="1">
    <location>
        <begin position="93"/>
        <end position="146"/>
    </location>
</feature>
<feature type="region of interest" description="Disordered" evidence="2">
    <location>
        <begin position="313"/>
        <end position="352"/>
    </location>
</feature>
<evidence type="ECO:0000256" key="2">
    <source>
        <dbReference type="SAM" id="MobiDB-lite"/>
    </source>
</evidence>
<sequence length="352" mass="40298">MLENALELDKEIKSLHAFQDKIVKDLVTKYKKSEKEIRTLVFSKPILKTRRRPNLRNALLHRKAKELNDGRSEGERLSLVEIQETSNIGEELKDLSEERKEELLNELKDHRELKQTGARASNASAAQDLRQTMDRMATELQNLSHRVGCISFLFTTRGHVQDHGIPGFVLTGNAADFIQDILDMPPWDLIRKYEQWACAHDPGKGMSLSNYQVPDVPLANPKTDTFQSMRIECTKLISEGLKKITQPDPIAMNYINYDLQIVQRRRVKLAGWPSTVKFISPSNMTCTGDARSLLHALRTKTCRWVQLSPGEAAGEVVGRKRKERSDKGRKRKRRNTDEQEQDPDEDSHPSFT</sequence>
<dbReference type="AlphaFoldDB" id="A0A0C2WGC1"/>
<evidence type="ECO:0000313" key="3">
    <source>
        <dbReference type="EMBL" id="KIL55666.1"/>
    </source>
</evidence>
<dbReference type="OrthoDB" id="3247681at2759"/>
<evidence type="ECO:0000313" key="4">
    <source>
        <dbReference type="Proteomes" id="UP000054549"/>
    </source>
</evidence>
<name>A0A0C2WGC1_AMAMK</name>
<gene>
    <name evidence="3" type="ORF">M378DRAFT_90577</name>
</gene>